<dbReference type="Proteomes" id="UP000017840">
    <property type="component" value="Unassembled WGS sequence"/>
</dbReference>
<dbReference type="InterPro" id="IPR019651">
    <property type="entry name" value="Glutamate_DH_NAD-spec"/>
</dbReference>
<protein>
    <submittedName>
        <fullName evidence="1">Putative NAD-specific glutamate dehydrogenase</fullName>
    </submittedName>
</protein>
<dbReference type="EMBL" id="ASGZ01000025">
    <property type="protein sequence ID" value="ESP88758.1"/>
    <property type="molecule type" value="Genomic_DNA"/>
</dbReference>
<gene>
    <name evidence="1" type="ORF">K933_07438</name>
</gene>
<feature type="non-terminal residue" evidence="1">
    <location>
        <position position="1"/>
    </location>
</feature>
<evidence type="ECO:0000313" key="1">
    <source>
        <dbReference type="EMBL" id="ESP88758.1"/>
    </source>
</evidence>
<reference evidence="1 2" key="1">
    <citation type="journal article" date="2013" name="Genome Announc.">
        <title>Draft Genome Sequence of 'Candidatus Halobonum tyrrellensis' Strain G22, Isolated from the Hypersaline Waters of Lake Tyrrell, Australia.</title>
        <authorList>
            <person name="Ugalde J.A."/>
            <person name="Narasingarao P."/>
            <person name="Kuo S."/>
            <person name="Podell S."/>
            <person name="Allen E.E."/>
        </authorList>
    </citation>
    <scope>NUCLEOTIDE SEQUENCE [LARGE SCALE GENOMIC DNA]</scope>
    <source>
        <strain evidence="1 2">G22</strain>
    </source>
</reference>
<dbReference type="AlphaFoldDB" id="V4HF72"/>
<keyword evidence="2" id="KW-1185">Reference proteome</keyword>
<comment type="caution">
    <text evidence="1">The sequence shown here is derived from an EMBL/GenBank/DDBJ whole genome shotgun (WGS) entry which is preliminary data.</text>
</comment>
<dbReference type="eggNOG" id="ENOG502N5GK">
    <property type="taxonomic scope" value="Archaea"/>
</dbReference>
<organism evidence="1 2">
    <name type="scientific">Candidatus Halobonum tyrrellensis G22</name>
    <dbReference type="NCBI Taxonomy" id="1324957"/>
    <lineage>
        <taxon>Archaea</taxon>
        <taxon>Methanobacteriati</taxon>
        <taxon>Methanobacteriota</taxon>
        <taxon>Stenosarchaea group</taxon>
        <taxon>Halobacteria</taxon>
        <taxon>Halobacteriales</taxon>
        <taxon>Haloferacaceae</taxon>
        <taxon>Candidatus Halobonum</taxon>
    </lineage>
</organism>
<name>V4HF72_9EURY</name>
<accession>V4HF72</accession>
<evidence type="ECO:0000313" key="2">
    <source>
        <dbReference type="Proteomes" id="UP000017840"/>
    </source>
</evidence>
<sequence length="594" mass="65966">TGTAGAGLRLARTLVHLLADLLELATQLLGRRLDLVGVGVLVGENLLDVVHRVAHVGFEVVVDVLLVLLEERLRALDRALGLVARLDPLAALLVLLGVLFGLRLHLLDLVVREARAALDRDLLGGARPLVLRGDVDDAVLVDVERHLDLRGARGRRRDAVELELAEQFVLLGDLAFALEHAHLHRGLVGRRGGEDLRLLGRDRGVLLDQPLEQPALHLDAERQRRHVQQDEVVDVAREHAALDRGAERDRLVGVDVLLGVDVQQFLDLLLDLRHPGGAADEDHLVDVPLVVAGVLERLLRRADRPVEQVARDRLERRARHLGLEVDRPRVGRRDERQVDRGLLAGAELDLRLLGGVLQPLERLPVLTEVDPVVVLELVGEVVDHRLVPVVAPEVVVAVGRDDLVDAAAQVEHAHVERPAAEVVHEDGLVRLVVETVRHRRRGRLVDDPVDLEAGDLAGVLRRLPLTVVEVRRHRDDGLRHLVAEVLLGVVLDLLEDHRRDLLGRVLLAVDLDGVVLLAHVPFDRTDRAFGVLDRLVLRRLPDESLVVVGERDHRRRRPVSLAVHDDLGFATLHDRERGVRRPQVDPQNLVARHC</sequence>
<dbReference type="Pfam" id="PF10712">
    <property type="entry name" value="NAD-GH"/>
    <property type="match status" value="1"/>
</dbReference>
<dbReference type="PATRIC" id="fig|1324957.4.peg.1504"/>
<proteinExistence type="predicted"/>